<keyword evidence="3" id="KW-0830">Ubiquinone</keyword>
<organism evidence="3 4">
    <name type="scientific">Formosimonas limnophila</name>
    <dbReference type="NCBI Taxonomy" id="1384487"/>
    <lineage>
        <taxon>Bacteria</taxon>
        <taxon>Pseudomonadati</taxon>
        <taxon>Pseudomonadota</taxon>
        <taxon>Betaproteobacteria</taxon>
        <taxon>Burkholderiales</taxon>
        <taxon>Burkholderiaceae</taxon>
        <taxon>Formosimonas</taxon>
    </lineage>
</organism>
<dbReference type="CDD" id="cd07813">
    <property type="entry name" value="COQ10p_like"/>
    <property type="match status" value="1"/>
</dbReference>
<evidence type="ECO:0000256" key="1">
    <source>
        <dbReference type="ARBA" id="ARBA00008918"/>
    </source>
</evidence>
<dbReference type="PANTHER" id="PTHR12901">
    <property type="entry name" value="SPERM PROTEIN HOMOLOG"/>
    <property type="match status" value="1"/>
</dbReference>
<dbReference type="InterPro" id="IPR005031">
    <property type="entry name" value="COQ10_START"/>
</dbReference>
<dbReference type="GO" id="GO:0048039">
    <property type="term" value="F:ubiquinone binding"/>
    <property type="evidence" value="ECO:0007669"/>
    <property type="project" value="InterPro"/>
</dbReference>
<evidence type="ECO:0000313" key="3">
    <source>
        <dbReference type="EMBL" id="GHA65319.1"/>
    </source>
</evidence>
<dbReference type="Pfam" id="PF03364">
    <property type="entry name" value="Polyketide_cyc"/>
    <property type="match status" value="1"/>
</dbReference>
<keyword evidence="4" id="KW-1185">Reference proteome</keyword>
<gene>
    <name evidence="3" type="ORF">GCM10009007_02310</name>
</gene>
<dbReference type="EMBL" id="BMZG01000001">
    <property type="protein sequence ID" value="GHA65319.1"/>
    <property type="molecule type" value="Genomic_DNA"/>
</dbReference>
<dbReference type="RefSeq" id="WP_189490497.1">
    <property type="nucleotide sequence ID" value="NZ_BMZG01000001.1"/>
</dbReference>
<proteinExistence type="inferred from homology"/>
<sequence length="145" mass="16628">MPKVHKTVVLPYSAQQMYDLVEKVEDYPQFLPWCGGVVVHQRSETSLEATITIDFKGLRQIFRTSNVNAPPRSMHMTFKDGPFRHFTGQWRFEPLGELEQGVRVRFDLDYEFSNKLVSLAIGPVFGVIAQTFIDGFVKRAKVVYG</sequence>
<reference evidence="3" key="1">
    <citation type="journal article" date="2014" name="Int. J. Syst. Evol. Microbiol.">
        <title>Complete genome sequence of Corynebacterium casei LMG S-19264T (=DSM 44701T), isolated from a smear-ripened cheese.</title>
        <authorList>
            <consortium name="US DOE Joint Genome Institute (JGI-PGF)"/>
            <person name="Walter F."/>
            <person name="Albersmeier A."/>
            <person name="Kalinowski J."/>
            <person name="Ruckert C."/>
        </authorList>
    </citation>
    <scope>NUCLEOTIDE SEQUENCE</scope>
    <source>
        <strain evidence="3">KCTC 32501</strain>
    </source>
</reference>
<dbReference type="AlphaFoldDB" id="A0A8J3CJL7"/>
<dbReference type="GO" id="GO:0045333">
    <property type="term" value="P:cellular respiration"/>
    <property type="evidence" value="ECO:0007669"/>
    <property type="project" value="InterPro"/>
</dbReference>
<dbReference type="PANTHER" id="PTHR12901:SF10">
    <property type="entry name" value="COENZYME Q-BINDING PROTEIN COQ10, MITOCHONDRIAL"/>
    <property type="match status" value="1"/>
</dbReference>
<dbReference type="SUPFAM" id="SSF55961">
    <property type="entry name" value="Bet v1-like"/>
    <property type="match status" value="1"/>
</dbReference>
<evidence type="ECO:0000259" key="2">
    <source>
        <dbReference type="Pfam" id="PF03364"/>
    </source>
</evidence>
<reference evidence="3" key="2">
    <citation type="submission" date="2020-09" db="EMBL/GenBank/DDBJ databases">
        <authorList>
            <person name="Sun Q."/>
            <person name="Kim S."/>
        </authorList>
    </citation>
    <scope>NUCLEOTIDE SEQUENCE</scope>
    <source>
        <strain evidence="3">KCTC 32501</strain>
    </source>
</reference>
<dbReference type="Gene3D" id="3.30.530.20">
    <property type="match status" value="1"/>
</dbReference>
<evidence type="ECO:0000313" key="4">
    <source>
        <dbReference type="Proteomes" id="UP000614287"/>
    </source>
</evidence>
<feature type="domain" description="Coenzyme Q-binding protein COQ10 START" evidence="2">
    <location>
        <begin position="10"/>
        <end position="136"/>
    </location>
</feature>
<name>A0A8J3CJL7_9BURK</name>
<dbReference type="InterPro" id="IPR023393">
    <property type="entry name" value="START-like_dom_sf"/>
</dbReference>
<dbReference type="InterPro" id="IPR044996">
    <property type="entry name" value="COQ10-like"/>
</dbReference>
<dbReference type="Proteomes" id="UP000614287">
    <property type="component" value="Unassembled WGS sequence"/>
</dbReference>
<comment type="caution">
    <text evidence="3">The sequence shown here is derived from an EMBL/GenBank/DDBJ whole genome shotgun (WGS) entry which is preliminary data.</text>
</comment>
<protein>
    <submittedName>
        <fullName evidence="3">Ubiquinone-binding protein</fullName>
    </submittedName>
</protein>
<comment type="similarity">
    <text evidence="1">Belongs to the ribosome association toxin RatA family.</text>
</comment>
<accession>A0A8J3CJL7</accession>